<dbReference type="EMBL" id="BRVO01000003">
    <property type="protein sequence ID" value="GLB50324.1"/>
    <property type="molecule type" value="Genomic_DNA"/>
</dbReference>
<protein>
    <submittedName>
        <fullName evidence="2">Aminoglycoside N(6')-acetyltransferase</fullName>
    </submittedName>
</protein>
<keyword evidence="3" id="KW-1185">Reference proteome</keyword>
<evidence type="ECO:0000313" key="3">
    <source>
        <dbReference type="Proteomes" id="UP001143543"/>
    </source>
</evidence>
<organism evidence="2 3">
    <name type="scientific">Neptunitalea lumnitzerae</name>
    <dbReference type="NCBI Taxonomy" id="2965509"/>
    <lineage>
        <taxon>Bacteria</taxon>
        <taxon>Pseudomonadati</taxon>
        <taxon>Bacteroidota</taxon>
        <taxon>Flavobacteriia</taxon>
        <taxon>Flavobacteriales</taxon>
        <taxon>Flavobacteriaceae</taxon>
        <taxon>Neptunitalea</taxon>
    </lineage>
</organism>
<dbReference type="Gene3D" id="3.40.630.30">
    <property type="match status" value="1"/>
</dbReference>
<evidence type="ECO:0000259" key="1">
    <source>
        <dbReference type="PROSITE" id="PS51186"/>
    </source>
</evidence>
<dbReference type="RefSeq" id="WP_281765951.1">
    <property type="nucleotide sequence ID" value="NZ_BRVO01000003.1"/>
</dbReference>
<comment type="caution">
    <text evidence="2">The sequence shown here is derived from an EMBL/GenBank/DDBJ whole genome shotgun (WGS) entry which is preliminary data.</text>
</comment>
<dbReference type="Pfam" id="PF00583">
    <property type="entry name" value="Acetyltransf_1"/>
    <property type="match status" value="1"/>
</dbReference>
<sequence>MIKLKSFKIDDWNYLKKWISSESELVRFAGQIFTFPIDKKQVELYLSEPNRTVFKIENENNETIGIAEISIPEDNVAKLARILIGEKSLRGKGIGTELIHKLTEYGFNNLKKERIILNVYTWNIGAIKCYEKVGFLKTDKPIKHVKVGNENWVTIEMEKKLLANNDKRNTTPK</sequence>
<proteinExistence type="predicted"/>
<name>A0ABQ5MLQ4_9FLAO</name>
<feature type="domain" description="N-acetyltransferase" evidence="1">
    <location>
        <begin position="2"/>
        <end position="162"/>
    </location>
</feature>
<dbReference type="CDD" id="cd04301">
    <property type="entry name" value="NAT_SF"/>
    <property type="match status" value="1"/>
</dbReference>
<dbReference type="PROSITE" id="PS51186">
    <property type="entry name" value="GNAT"/>
    <property type="match status" value="1"/>
</dbReference>
<dbReference type="PANTHER" id="PTHR43415">
    <property type="entry name" value="SPERMIDINE N(1)-ACETYLTRANSFERASE"/>
    <property type="match status" value="1"/>
</dbReference>
<dbReference type="InterPro" id="IPR016181">
    <property type="entry name" value="Acyl_CoA_acyltransferase"/>
</dbReference>
<accession>A0ABQ5MLQ4</accession>
<gene>
    <name evidence="2" type="ORF">Y10_26920</name>
</gene>
<dbReference type="Proteomes" id="UP001143543">
    <property type="component" value="Unassembled WGS sequence"/>
</dbReference>
<reference evidence="2" key="1">
    <citation type="submission" date="2022-07" db="EMBL/GenBank/DDBJ databases">
        <title>Taxonomy of Novel Oxalotrophic and Methylotrophic Bacteria.</title>
        <authorList>
            <person name="Sahin N."/>
            <person name="Tani A."/>
        </authorList>
    </citation>
    <scope>NUCLEOTIDE SEQUENCE</scope>
    <source>
        <strain evidence="2">Y10</strain>
    </source>
</reference>
<dbReference type="InterPro" id="IPR000182">
    <property type="entry name" value="GNAT_dom"/>
</dbReference>
<dbReference type="PANTHER" id="PTHR43415:SF5">
    <property type="entry name" value="ACETYLTRANSFERASE"/>
    <property type="match status" value="1"/>
</dbReference>
<dbReference type="SUPFAM" id="SSF55729">
    <property type="entry name" value="Acyl-CoA N-acyltransferases (Nat)"/>
    <property type="match status" value="1"/>
</dbReference>
<evidence type="ECO:0000313" key="2">
    <source>
        <dbReference type="EMBL" id="GLB50324.1"/>
    </source>
</evidence>